<dbReference type="AlphaFoldDB" id="A0A0F9RAE5"/>
<protein>
    <recommendedName>
        <fullName evidence="6">ParB/Sulfiredoxin domain-containing protein</fullName>
    </recommendedName>
</protein>
<feature type="domain" description="ParB/Spo0J HTH" evidence="4">
    <location>
        <begin position="112"/>
        <end position="191"/>
    </location>
</feature>
<comment type="caution">
    <text evidence="5">The sequence shown here is derived from an EMBL/GenBank/DDBJ whole genome shotgun (WGS) entry which is preliminary data.</text>
</comment>
<name>A0A0F9RAE5_9ZZZZ</name>
<evidence type="ECO:0000259" key="4">
    <source>
        <dbReference type="Pfam" id="PF17762"/>
    </source>
</evidence>
<dbReference type="InterPro" id="IPR041468">
    <property type="entry name" value="HTH_ParB/Spo0J"/>
</dbReference>
<dbReference type="InterPro" id="IPR004437">
    <property type="entry name" value="ParB/RepB/Spo0J"/>
</dbReference>
<sequence length="537" mass="60607">MKTKDAIGNVELLQVELHPLNRQRLGDIKQLTADIEINGIEVPIIGRWLNAASSTSFYPHRKDTMPVFQVLAGARRVTAARTLNMQFVPTLAREYTDEQAFRFLMRENLHREDVHPLDEALYFDQCIQEGADVDMIAAELGKEPAYVHKRLQLTHLCAAAQTMYEKGEKFGAGVAMELARIPEEAQQQAVKWIRDCTGFGDERSVTVAAVKQWIRNNHVLLLSKACFSPKDATLWPAVGSCVECPKRTGAVPSLFQDLAEKDSCTDRVCWEQKCLKRLEQHVKEFTDASIEWFPLAGWRYDSGAPTMYEGKQILGGNAWDECRQKDKGAFRGLLVRPDDHAQLGKCIWAKQRVRSTYSSLAHQTAQGKAAAARGVRLAKVKRLHRSLVFDAIREAPAPIKGSSSSNTVSFMQRIAIAFWNRLWNESQKAIAKSYGWELIKQKQYNGWDMDRTGRERIICMKPNDLMKFLEVCTVGQSVAQSPYDNSKDELLLYAKEIGVDLPKLQRQAEAKFPAAKKAAKKKTTRKKARAKHAAATK</sequence>
<dbReference type="SUPFAM" id="SSF110849">
    <property type="entry name" value="ParB/Sulfiredoxin"/>
    <property type="match status" value="1"/>
</dbReference>
<feature type="domain" description="ParB-like N-terminal" evidence="3">
    <location>
        <begin position="18"/>
        <end position="109"/>
    </location>
</feature>
<dbReference type="PANTHER" id="PTHR33375:SF1">
    <property type="entry name" value="CHROMOSOME-PARTITIONING PROTEIN PARB-RELATED"/>
    <property type="match status" value="1"/>
</dbReference>
<dbReference type="PANTHER" id="PTHR33375">
    <property type="entry name" value="CHROMOSOME-PARTITIONING PROTEIN PARB-RELATED"/>
    <property type="match status" value="1"/>
</dbReference>
<feature type="compositionally biased region" description="Basic residues" evidence="2">
    <location>
        <begin position="517"/>
        <end position="537"/>
    </location>
</feature>
<keyword evidence="1" id="KW-0159">Chromosome partition</keyword>
<evidence type="ECO:0000313" key="5">
    <source>
        <dbReference type="EMBL" id="KKN14363.1"/>
    </source>
</evidence>
<dbReference type="GO" id="GO:0003677">
    <property type="term" value="F:DNA binding"/>
    <property type="evidence" value="ECO:0007669"/>
    <property type="project" value="InterPro"/>
</dbReference>
<proteinExistence type="predicted"/>
<evidence type="ECO:0000256" key="1">
    <source>
        <dbReference type="ARBA" id="ARBA00022829"/>
    </source>
</evidence>
<dbReference type="SUPFAM" id="SSF109709">
    <property type="entry name" value="KorB DNA-binding domain-like"/>
    <property type="match status" value="1"/>
</dbReference>
<dbReference type="Gene3D" id="1.10.10.2830">
    <property type="match status" value="1"/>
</dbReference>
<organism evidence="5">
    <name type="scientific">marine sediment metagenome</name>
    <dbReference type="NCBI Taxonomy" id="412755"/>
    <lineage>
        <taxon>unclassified sequences</taxon>
        <taxon>metagenomes</taxon>
        <taxon>ecological metagenomes</taxon>
    </lineage>
</organism>
<dbReference type="GO" id="GO:0005694">
    <property type="term" value="C:chromosome"/>
    <property type="evidence" value="ECO:0007669"/>
    <property type="project" value="TreeGrafter"/>
</dbReference>
<dbReference type="EMBL" id="LAZR01003825">
    <property type="protein sequence ID" value="KKN14363.1"/>
    <property type="molecule type" value="Genomic_DNA"/>
</dbReference>
<dbReference type="Gene3D" id="3.90.1530.30">
    <property type="match status" value="1"/>
</dbReference>
<dbReference type="InterPro" id="IPR036086">
    <property type="entry name" value="ParB/Sulfiredoxin_sf"/>
</dbReference>
<gene>
    <name evidence="5" type="ORF">LCGC14_0996920</name>
</gene>
<dbReference type="Pfam" id="PF17762">
    <property type="entry name" value="HTH_ParB"/>
    <property type="match status" value="1"/>
</dbReference>
<evidence type="ECO:0000256" key="2">
    <source>
        <dbReference type="SAM" id="MobiDB-lite"/>
    </source>
</evidence>
<evidence type="ECO:0008006" key="6">
    <source>
        <dbReference type="Google" id="ProtNLM"/>
    </source>
</evidence>
<evidence type="ECO:0000259" key="3">
    <source>
        <dbReference type="Pfam" id="PF02195"/>
    </source>
</evidence>
<dbReference type="InterPro" id="IPR003115">
    <property type="entry name" value="ParB_N"/>
</dbReference>
<feature type="region of interest" description="Disordered" evidence="2">
    <location>
        <begin position="511"/>
        <end position="537"/>
    </location>
</feature>
<dbReference type="InterPro" id="IPR050336">
    <property type="entry name" value="Chromosome_partition/occlusion"/>
</dbReference>
<dbReference type="GO" id="GO:0007059">
    <property type="term" value="P:chromosome segregation"/>
    <property type="evidence" value="ECO:0007669"/>
    <property type="project" value="TreeGrafter"/>
</dbReference>
<dbReference type="Pfam" id="PF02195">
    <property type="entry name" value="ParB_N"/>
    <property type="match status" value="1"/>
</dbReference>
<dbReference type="NCBIfam" id="TIGR00180">
    <property type="entry name" value="parB_part"/>
    <property type="match status" value="1"/>
</dbReference>
<reference evidence="5" key="1">
    <citation type="journal article" date="2015" name="Nature">
        <title>Complex archaea that bridge the gap between prokaryotes and eukaryotes.</title>
        <authorList>
            <person name="Spang A."/>
            <person name="Saw J.H."/>
            <person name="Jorgensen S.L."/>
            <person name="Zaremba-Niedzwiedzka K."/>
            <person name="Martijn J."/>
            <person name="Lind A.E."/>
            <person name="van Eijk R."/>
            <person name="Schleper C."/>
            <person name="Guy L."/>
            <person name="Ettema T.J."/>
        </authorList>
    </citation>
    <scope>NUCLEOTIDE SEQUENCE</scope>
</reference>
<accession>A0A0F9RAE5</accession>